<protein>
    <submittedName>
        <fullName evidence="3">F-box-like protein</fullName>
    </submittedName>
</protein>
<name>G7JI62_MEDTR</name>
<sequence length="59" mass="6957">MVATEKNRKKRRRKMKAASGSSLPEEIWESIFKFLDDNNQTFKSLSMVSKQFFSITNRL</sequence>
<proteinExistence type="predicted"/>
<gene>
    <name evidence="3" type="ordered locus">MTR_4g010770</name>
</gene>
<dbReference type="Gene3D" id="1.20.1280.50">
    <property type="match status" value="1"/>
</dbReference>
<evidence type="ECO:0000313" key="5">
    <source>
        <dbReference type="Proteomes" id="UP000002051"/>
    </source>
</evidence>
<dbReference type="SUPFAM" id="SSF81383">
    <property type="entry name" value="F-box domain"/>
    <property type="match status" value="1"/>
</dbReference>
<evidence type="ECO:0000256" key="1">
    <source>
        <dbReference type="SAM" id="MobiDB-lite"/>
    </source>
</evidence>
<accession>G7JI62</accession>
<reference evidence="3 5" key="2">
    <citation type="journal article" date="2014" name="BMC Genomics">
        <title>An improved genome release (version Mt4.0) for the model legume Medicago truncatula.</title>
        <authorList>
            <person name="Tang H."/>
            <person name="Krishnakumar V."/>
            <person name="Bidwell S."/>
            <person name="Rosen B."/>
            <person name="Chan A."/>
            <person name="Zhou S."/>
            <person name="Gentzbittel L."/>
            <person name="Childs K.L."/>
            <person name="Yandell M."/>
            <person name="Gundlach H."/>
            <person name="Mayer K.F."/>
            <person name="Schwartz D.C."/>
            <person name="Town C.D."/>
        </authorList>
    </citation>
    <scope>GENOME REANNOTATION</scope>
    <source>
        <strain evidence="4 5">cv. Jemalong A17</strain>
    </source>
</reference>
<dbReference type="HOGENOM" id="CLU_2964321_0_0_1"/>
<dbReference type="EMBL" id="CM001220">
    <property type="protein sequence ID" value="AES86628.1"/>
    <property type="molecule type" value="Genomic_DNA"/>
</dbReference>
<evidence type="ECO:0000259" key="2">
    <source>
        <dbReference type="PROSITE" id="PS50181"/>
    </source>
</evidence>
<evidence type="ECO:0000313" key="4">
    <source>
        <dbReference type="EnsemblPlants" id="AES86628"/>
    </source>
</evidence>
<reference evidence="4" key="3">
    <citation type="submission" date="2015-04" db="UniProtKB">
        <authorList>
            <consortium name="EnsemblPlants"/>
        </authorList>
    </citation>
    <scope>IDENTIFICATION</scope>
    <source>
        <strain evidence="4">cv. Jemalong A17</strain>
    </source>
</reference>
<dbReference type="InterPro" id="IPR001810">
    <property type="entry name" value="F-box_dom"/>
</dbReference>
<dbReference type="InterPro" id="IPR036047">
    <property type="entry name" value="F-box-like_dom_sf"/>
</dbReference>
<dbReference type="CDD" id="cd09917">
    <property type="entry name" value="F-box_SF"/>
    <property type="match status" value="1"/>
</dbReference>
<dbReference type="AlphaFoldDB" id="G7JI62"/>
<organism evidence="3 5">
    <name type="scientific">Medicago truncatula</name>
    <name type="common">Barrel medic</name>
    <name type="synonym">Medicago tribuloides</name>
    <dbReference type="NCBI Taxonomy" id="3880"/>
    <lineage>
        <taxon>Eukaryota</taxon>
        <taxon>Viridiplantae</taxon>
        <taxon>Streptophyta</taxon>
        <taxon>Embryophyta</taxon>
        <taxon>Tracheophyta</taxon>
        <taxon>Spermatophyta</taxon>
        <taxon>Magnoliopsida</taxon>
        <taxon>eudicotyledons</taxon>
        <taxon>Gunneridae</taxon>
        <taxon>Pentapetalae</taxon>
        <taxon>rosids</taxon>
        <taxon>fabids</taxon>
        <taxon>Fabales</taxon>
        <taxon>Fabaceae</taxon>
        <taxon>Papilionoideae</taxon>
        <taxon>50 kb inversion clade</taxon>
        <taxon>NPAAA clade</taxon>
        <taxon>Hologalegina</taxon>
        <taxon>IRL clade</taxon>
        <taxon>Trifolieae</taxon>
        <taxon>Medicago</taxon>
    </lineage>
</organism>
<dbReference type="Pfam" id="PF00646">
    <property type="entry name" value="F-box"/>
    <property type="match status" value="1"/>
</dbReference>
<feature type="region of interest" description="Disordered" evidence="1">
    <location>
        <begin position="1"/>
        <end position="23"/>
    </location>
</feature>
<dbReference type="Proteomes" id="UP000002051">
    <property type="component" value="Chromosome 4"/>
</dbReference>
<feature type="domain" description="F-box" evidence="2">
    <location>
        <begin position="17"/>
        <end position="59"/>
    </location>
</feature>
<evidence type="ECO:0000313" key="3">
    <source>
        <dbReference type="EMBL" id="AES86628.1"/>
    </source>
</evidence>
<keyword evidence="5" id="KW-1185">Reference proteome</keyword>
<feature type="compositionally biased region" description="Basic residues" evidence="1">
    <location>
        <begin position="7"/>
        <end position="16"/>
    </location>
</feature>
<reference evidence="3 5" key="1">
    <citation type="journal article" date="2011" name="Nature">
        <title>The Medicago genome provides insight into the evolution of rhizobial symbioses.</title>
        <authorList>
            <person name="Young N.D."/>
            <person name="Debelle F."/>
            <person name="Oldroyd G.E."/>
            <person name="Geurts R."/>
            <person name="Cannon S.B."/>
            <person name="Udvardi M.K."/>
            <person name="Benedito V.A."/>
            <person name="Mayer K.F."/>
            <person name="Gouzy J."/>
            <person name="Schoof H."/>
            <person name="Van de Peer Y."/>
            <person name="Proost S."/>
            <person name="Cook D.R."/>
            <person name="Meyers B.C."/>
            <person name="Spannagl M."/>
            <person name="Cheung F."/>
            <person name="De Mita S."/>
            <person name="Krishnakumar V."/>
            <person name="Gundlach H."/>
            <person name="Zhou S."/>
            <person name="Mudge J."/>
            <person name="Bharti A.K."/>
            <person name="Murray J.D."/>
            <person name="Naoumkina M.A."/>
            <person name="Rosen B."/>
            <person name="Silverstein K.A."/>
            <person name="Tang H."/>
            <person name="Rombauts S."/>
            <person name="Zhao P.X."/>
            <person name="Zhou P."/>
            <person name="Barbe V."/>
            <person name="Bardou P."/>
            <person name="Bechner M."/>
            <person name="Bellec A."/>
            <person name="Berger A."/>
            <person name="Berges H."/>
            <person name="Bidwell S."/>
            <person name="Bisseling T."/>
            <person name="Choisne N."/>
            <person name="Couloux A."/>
            <person name="Denny R."/>
            <person name="Deshpande S."/>
            <person name="Dai X."/>
            <person name="Doyle J.J."/>
            <person name="Dudez A.M."/>
            <person name="Farmer A.D."/>
            <person name="Fouteau S."/>
            <person name="Franken C."/>
            <person name="Gibelin C."/>
            <person name="Gish J."/>
            <person name="Goldstein S."/>
            <person name="Gonzalez A.J."/>
            <person name="Green P.J."/>
            <person name="Hallab A."/>
            <person name="Hartog M."/>
            <person name="Hua A."/>
            <person name="Humphray S.J."/>
            <person name="Jeong D.H."/>
            <person name="Jing Y."/>
            <person name="Jocker A."/>
            <person name="Kenton S.M."/>
            <person name="Kim D.J."/>
            <person name="Klee K."/>
            <person name="Lai H."/>
            <person name="Lang C."/>
            <person name="Lin S."/>
            <person name="Macmil S.L."/>
            <person name="Magdelenat G."/>
            <person name="Matthews L."/>
            <person name="McCorrison J."/>
            <person name="Monaghan E.L."/>
            <person name="Mun J.H."/>
            <person name="Najar F.Z."/>
            <person name="Nicholson C."/>
            <person name="Noirot C."/>
            <person name="O'Bleness M."/>
            <person name="Paule C.R."/>
            <person name="Poulain J."/>
            <person name="Prion F."/>
            <person name="Qin B."/>
            <person name="Qu C."/>
            <person name="Retzel E.F."/>
            <person name="Riddle C."/>
            <person name="Sallet E."/>
            <person name="Samain S."/>
            <person name="Samson N."/>
            <person name="Sanders I."/>
            <person name="Saurat O."/>
            <person name="Scarpelli C."/>
            <person name="Schiex T."/>
            <person name="Segurens B."/>
            <person name="Severin A.J."/>
            <person name="Sherrier D.J."/>
            <person name="Shi R."/>
            <person name="Sims S."/>
            <person name="Singer S.R."/>
            <person name="Sinharoy S."/>
            <person name="Sterck L."/>
            <person name="Viollet A."/>
            <person name="Wang B.B."/>
            <person name="Wang K."/>
            <person name="Wang M."/>
            <person name="Wang X."/>
            <person name="Warfsmann J."/>
            <person name="Weissenbach J."/>
            <person name="White D.D."/>
            <person name="White J.D."/>
            <person name="Wiley G.B."/>
            <person name="Wincker P."/>
            <person name="Xing Y."/>
            <person name="Yang L."/>
            <person name="Yao Z."/>
            <person name="Ying F."/>
            <person name="Zhai J."/>
            <person name="Zhou L."/>
            <person name="Zuber A."/>
            <person name="Denarie J."/>
            <person name="Dixon R.A."/>
            <person name="May G.D."/>
            <person name="Schwartz D.C."/>
            <person name="Rogers J."/>
            <person name="Quetier F."/>
            <person name="Town C.D."/>
            <person name="Roe B.A."/>
        </authorList>
    </citation>
    <scope>NUCLEOTIDE SEQUENCE [LARGE SCALE GENOMIC DNA]</scope>
    <source>
        <strain evidence="3">A17</strain>
        <strain evidence="4 5">cv. Jemalong A17</strain>
    </source>
</reference>
<dbReference type="EnsemblPlants" id="AES86628">
    <property type="protein sequence ID" value="AES86628"/>
    <property type="gene ID" value="MTR_4g010770"/>
</dbReference>
<dbReference type="PROSITE" id="PS50181">
    <property type="entry name" value="FBOX"/>
    <property type="match status" value="1"/>
</dbReference>
<dbReference type="PaxDb" id="3880-AES86628"/>